<dbReference type="Proteomes" id="UP001066276">
    <property type="component" value="Chromosome 1_1"/>
</dbReference>
<protein>
    <submittedName>
        <fullName evidence="1">Uncharacterized protein</fullName>
    </submittedName>
</protein>
<sequence length="114" mass="12451">MASDHHTLILSPRPPFPTRNGLAQVVQPLIVYSDALQGAQTTLRRRIARAAKRGHWAKWRRLEDAGGEPETWIEDGVPVPLPHLGGLLVDSRVDPVLGLPRPVGGRAAEEMTQG</sequence>
<proteinExistence type="predicted"/>
<dbReference type="EMBL" id="JANPWB010000001">
    <property type="protein sequence ID" value="KAJ1214651.1"/>
    <property type="molecule type" value="Genomic_DNA"/>
</dbReference>
<keyword evidence="2" id="KW-1185">Reference proteome</keyword>
<evidence type="ECO:0000313" key="2">
    <source>
        <dbReference type="Proteomes" id="UP001066276"/>
    </source>
</evidence>
<dbReference type="AlphaFoldDB" id="A0AAV7WPQ1"/>
<evidence type="ECO:0000313" key="1">
    <source>
        <dbReference type="EMBL" id="KAJ1214651.1"/>
    </source>
</evidence>
<accession>A0AAV7WPQ1</accession>
<gene>
    <name evidence="1" type="ORF">NDU88_002269</name>
</gene>
<comment type="caution">
    <text evidence="1">The sequence shown here is derived from an EMBL/GenBank/DDBJ whole genome shotgun (WGS) entry which is preliminary data.</text>
</comment>
<name>A0AAV7WPQ1_PLEWA</name>
<reference evidence="1" key="1">
    <citation type="journal article" date="2022" name="bioRxiv">
        <title>Sequencing and chromosome-scale assembly of the giantPleurodeles waltlgenome.</title>
        <authorList>
            <person name="Brown T."/>
            <person name="Elewa A."/>
            <person name="Iarovenko S."/>
            <person name="Subramanian E."/>
            <person name="Araus A.J."/>
            <person name="Petzold A."/>
            <person name="Susuki M."/>
            <person name="Suzuki K.-i.T."/>
            <person name="Hayashi T."/>
            <person name="Toyoda A."/>
            <person name="Oliveira C."/>
            <person name="Osipova E."/>
            <person name="Leigh N.D."/>
            <person name="Simon A."/>
            <person name="Yun M.H."/>
        </authorList>
    </citation>
    <scope>NUCLEOTIDE SEQUENCE</scope>
    <source>
        <strain evidence="1">20211129_DDA</strain>
        <tissue evidence="1">Liver</tissue>
    </source>
</reference>
<organism evidence="1 2">
    <name type="scientific">Pleurodeles waltl</name>
    <name type="common">Iberian ribbed newt</name>
    <dbReference type="NCBI Taxonomy" id="8319"/>
    <lineage>
        <taxon>Eukaryota</taxon>
        <taxon>Metazoa</taxon>
        <taxon>Chordata</taxon>
        <taxon>Craniata</taxon>
        <taxon>Vertebrata</taxon>
        <taxon>Euteleostomi</taxon>
        <taxon>Amphibia</taxon>
        <taxon>Batrachia</taxon>
        <taxon>Caudata</taxon>
        <taxon>Salamandroidea</taxon>
        <taxon>Salamandridae</taxon>
        <taxon>Pleurodelinae</taxon>
        <taxon>Pleurodeles</taxon>
    </lineage>
</organism>